<dbReference type="GO" id="GO:0016763">
    <property type="term" value="F:pentosyltransferase activity"/>
    <property type="evidence" value="ECO:0007669"/>
    <property type="project" value="TreeGrafter"/>
</dbReference>
<dbReference type="InterPro" id="IPR050297">
    <property type="entry name" value="LipidA_mod_glycosyltrf_83"/>
</dbReference>
<evidence type="ECO:0000256" key="1">
    <source>
        <dbReference type="ARBA" id="ARBA00004651"/>
    </source>
</evidence>
<protein>
    <recommendedName>
        <fullName evidence="9">ArnT-like N-terminal domain-containing protein</fullName>
    </recommendedName>
</protein>
<feature type="transmembrane region" description="Helical" evidence="8">
    <location>
        <begin position="113"/>
        <end position="131"/>
    </location>
</feature>
<dbReference type="InterPro" id="IPR003342">
    <property type="entry name" value="ArnT-like_N"/>
</dbReference>
<keyword evidence="5 8" id="KW-0812">Transmembrane</keyword>
<evidence type="ECO:0000313" key="11">
    <source>
        <dbReference type="Proteomes" id="UP000239388"/>
    </source>
</evidence>
<evidence type="ECO:0000259" key="9">
    <source>
        <dbReference type="Pfam" id="PF02366"/>
    </source>
</evidence>
<dbReference type="EMBL" id="PUIB01000001">
    <property type="protein sequence ID" value="PQO43370.1"/>
    <property type="molecule type" value="Genomic_DNA"/>
</dbReference>
<feature type="domain" description="ArnT-like N-terminal" evidence="9">
    <location>
        <begin position="85"/>
        <end position="224"/>
    </location>
</feature>
<feature type="transmembrane region" description="Helical" evidence="8">
    <location>
        <begin position="168"/>
        <end position="184"/>
    </location>
</feature>
<keyword evidence="3" id="KW-0328">Glycosyltransferase</keyword>
<sequence>MSKILANRWFWVILLIAFGLRAGAAYWWQSRIPAGDRFFFGDSLSYEALARQVAHGDDYRYGDSYIFRTPGYPVLLAPFYWFSDEPNPLALRLLGAVLGTLTAALCGLLAARFFSVSAGLIATALAAFYPGSLAMSAFVLSEAAFCPWMLLQIWFWSEAYQATSRRSSLAWAIAAGLAMAAAVLTRPSWMLFPFFAMPICLLMLPQRFRQLEVMLVLGLTFMAAMSPWWVRNYQVAGRFVPTSLQVGASLYDGIRPGADGGSDMSFVEPFREEQLAADAASEGPLVGTFETRLDDRMKAASVAWGKEHPDEVVRLAGQKLIRYWNFWPNESSFQSVKFRLIIAVGYLPILLLGLAGLVMFGRQGLSTWLCGLPIFYFSLLHMIFVSSIRYRQPPMMALIVLAAGTAAWLICRCCSEKEAATEIDSAA</sequence>
<evidence type="ECO:0000256" key="2">
    <source>
        <dbReference type="ARBA" id="ARBA00022475"/>
    </source>
</evidence>
<dbReference type="AlphaFoldDB" id="A0A2S8GGF3"/>
<keyword evidence="4" id="KW-0808">Transferase</keyword>
<feature type="transmembrane region" description="Helical" evidence="8">
    <location>
        <begin position="9"/>
        <end position="28"/>
    </location>
</feature>
<dbReference type="PANTHER" id="PTHR33908">
    <property type="entry name" value="MANNOSYLTRANSFERASE YKCB-RELATED"/>
    <property type="match status" value="1"/>
</dbReference>
<evidence type="ECO:0000256" key="7">
    <source>
        <dbReference type="ARBA" id="ARBA00023136"/>
    </source>
</evidence>
<dbReference type="GO" id="GO:0005886">
    <property type="term" value="C:plasma membrane"/>
    <property type="evidence" value="ECO:0007669"/>
    <property type="project" value="UniProtKB-SubCell"/>
</dbReference>
<keyword evidence="2" id="KW-1003">Cell membrane</keyword>
<dbReference type="Pfam" id="PF02366">
    <property type="entry name" value="PMT"/>
    <property type="match status" value="1"/>
</dbReference>
<evidence type="ECO:0000256" key="8">
    <source>
        <dbReference type="SAM" id="Phobius"/>
    </source>
</evidence>
<feature type="transmembrane region" description="Helical" evidence="8">
    <location>
        <begin position="213"/>
        <end position="230"/>
    </location>
</feature>
<evidence type="ECO:0000256" key="6">
    <source>
        <dbReference type="ARBA" id="ARBA00022989"/>
    </source>
</evidence>
<dbReference type="GO" id="GO:0006493">
    <property type="term" value="P:protein O-linked glycosylation"/>
    <property type="evidence" value="ECO:0007669"/>
    <property type="project" value="InterPro"/>
</dbReference>
<gene>
    <name evidence="10" type="ORF">C5Y98_00195</name>
</gene>
<dbReference type="RefSeq" id="WP_105350410.1">
    <property type="nucleotide sequence ID" value="NZ_PUIB01000001.1"/>
</dbReference>
<feature type="transmembrane region" description="Helical" evidence="8">
    <location>
        <begin position="338"/>
        <end position="360"/>
    </location>
</feature>
<organism evidence="10 11">
    <name type="scientific">Blastopirellula marina</name>
    <dbReference type="NCBI Taxonomy" id="124"/>
    <lineage>
        <taxon>Bacteria</taxon>
        <taxon>Pseudomonadati</taxon>
        <taxon>Planctomycetota</taxon>
        <taxon>Planctomycetia</taxon>
        <taxon>Pirellulales</taxon>
        <taxon>Pirellulaceae</taxon>
        <taxon>Blastopirellula</taxon>
    </lineage>
</organism>
<accession>A0A2S8GGF3</accession>
<dbReference type="OrthoDB" id="232864at2"/>
<dbReference type="PANTHER" id="PTHR33908:SF11">
    <property type="entry name" value="MEMBRANE PROTEIN"/>
    <property type="match status" value="1"/>
</dbReference>
<name>A0A2S8GGF3_9BACT</name>
<comment type="subcellular location">
    <subcellularLocation>
        <location evidence="1">Cell membrane</location>
        <topology evidence="1">Multi-pass membrane protein</topology>
    </subcellularLocation>
</comment>
<dbReference type="GO" id="GO:0009103">
    <property type="term" value="P:lipopolysaccharide biosynthetic process"/>
    <property type="evidence" value="ECO:0007669"/>
    <property type="project" value="UniProtKB-ARBA"/>
</dbReference>
<feature type="transmembrane region" description="Helical" evidence="8">
    <location>
        <begin position="367"/>
        <end position="388"/>
    </location>
</feature>
<reference evidence="10 11" key="1">
    <citation type="submission" date="2018-02" db="EMBL/GenBank/DDBJ databases">
        <title>Comparative genomes isolates from brazilian mangrove.</title>
        <authorList>
            <person name="Araujo J.E."/>
            <person name="Taketani R.G."/>
            <person name="Silva M.C.P."/>
            <person name="Loureco M.V."/>
            <person name="Andreote F.D."/>
        </authorList>
    </citation>
    <scope>NUCLEOTIDE SEQUENCE [LARGE SCALE GENOMIC DNA]</scope>
    <source>
        <strain evidence="10 11">NAP PRIS-MGV</strain>
    </source>
</reference>
<dbReference type="GO" id="GO:0000030">
    <property type="term" value="F:mannosyltransferase activity"/>
    <property type="evidence" value="ECO:0007669"/>
    <property type="project" value="InterPro"/>
</dbReference>
<evidence type="ECO:0000313" key="10">
    <source>
        <dbReference type="EMBL" id="PQO43370.1"/>
    </source>
</evidence>
<evidence type="ECO:0000256" key="5">
    <source>
        <dbReference type="ARBA" id="ARBA00022692"/>
    </source>
</evidence>
<feature type="transmembrane region" description="Helical" evidence="8">
    <location>
        <begin position="137"/>
        <end position="156"/>
    </location>
</feature>
<dbReference type="Proteomes" id="UP000239388">
    <property type="component" value="Unassembled WGS sequence"/>
</dbReference>
<evidence type="ECO:0000256" key="3">
    <source>
        <dbReference type="ARBA" id="ARBA00022676"/>
    </source>
</evidence>
<keyword evidence="7 8" id="KW-0472">Membrane</keyword>
<keyword evidence="6 8" id="KW-1133">Transmembrane helix</keyword>
<proteinExistence type="predicted"/>
<comment type="caution">
    <text evidence="10">The sequence shown here is derived from an EMBL/GenBank/DDBJ whole genome shotgun (WGS) entry which is preliminary data.</text>
</comment>
<evidence type="ECO:0000256" key="4">
    <source>
        <dbReference type="ARBA" id="ARBA00022679"/>
    </source>
</evidence>
<feature type="transmembrane region" description="Helical" evidence="8">
    <location>
        <begin position="89"/>
        <end position="106"/>
    </location>
</feature>